<protein>
    <submittedName>
        <fullName evidence="2">HTH-type transcriptional regulator MurR</fullName>
    </submittedName>
</protein>
<dbReference type="Pfam" id="PF01418">
    <property type="entry name" value="HTH_6"/>
    <property type="match status" value="1"/>
</dbReference>
<dbReference type="Pfam" id="PF01380">
    <property type="entry name" value="SIS"/>
    <property type="match status" value="1"/>
</dbReference>
<accession>A0A644YAY0</accession>
<dbReference type="InterPro" id="IPR000281">
    <property type="entry name" value="HTH_RpiR"/>
</dbReference>
<dbReference type="GO" id="GO:1901135">
    <property type="term" value="P:carbohydrate derivative metabolic process"/>
    <property type="evidence" value="ECO:0007669"/>
    <property type="project" value="InterPro"/>
</dbReference>
<dbReference type="PANTHER" id="PTHR30514">
    <property type="entry name" value="GLUCOKINASE"/>
    <property type="match status" value="1"/>
</dbReference>
<dbReference type="PROSITE" id="PS51071">
    <property type="entry name" value="HTH_RPIR"/>
    <property type="match status" value="1"/>
</dbReference>
<dbReference type="PANTHER" id="PTHR30514:SF21">
    <property type="entry name" value="RPIR-FAMILY TRANSCRIPTIONAL REGULATOR"/>
    <property type="match status" value="1"/>
</dbReference>
<sequence>MDSNIHFTEMEKSILNRIHYYISKKERVKIDQIAQDCFVSKGAIVKLAKKLGYSGYSELYYVTFATMNNISGENYIDINTLVNNYELSSNVSKFTDLIYMFKDKRIKIDSLGFCDSAKDYYIQKLQTFGFSSMSCYHFSSFSKENSGVYIFMSYSGTRSEILEKVNVAKENGDYVVALTNNANSPLAKASHMVIEVSGIQSENKNYQPNLFTANLIILLEMALSNYSKKYLREL</sequence>
<dbReference type="InterPro" id="IPR036388">
    <property type="entry name" value="WH-like_DNA-bd_sf"/>
</dbReference>
<dbReference type="GO" id="GO:0003700">
    <property type="term" value="F:DNA-binding transcription factor activity"/>
    <property type="evidence" value="ECO:0007669"/>
    <property type="project" value="InterPro"/>
</dbReference>
<dbReference type="InterPro" id="IPR047640">
    <property type="entry name" value="RpiR-like"/>
</dbReference>
<dbReference type="SUPFAM" id="SSF46689">
    <property type="entry name" value="Homeodomain-like"/>
    <property type="match status" value="1"/>
</dbReference>
<comment type="caution">
    <text evidence="2">The sequence shown here is derived from an EMBL/GenBank/DDBJ whole genome shotgun (WGS) entry which is preliminary data.</text>
</comment>
<dbReference type="Gene3D" id="1.10.10.10">
    <property type="entry name" value="Winged helix-like DNA-binding domain superfamily/Winged helix DNA-binding domain"/>
    <property type="match status" value="1"/>
</dbReference>
<feature type="domain" description="HTH rpiR-type" evidence="1">
    <location>
        <begin position="1"/>
        <end position="70"/>
    </location>
</feature>
<dbReference type="InterPro" id="IPR001347">
    <property type="entry name" value="SIS_dom"/>
</dbReference>
<evidence type="ECO:0000313" key="2">
    <source>
        <dbReference type="EMBL" id="MPM25061.1"/>
    </source>
</evidence>
<organism evidence="2">
    <name type="scientific">bioreactor metagenome</name>
    <dbReference type="NCBI Taxonomy" id="1076179"/>
    <lineage>
        <taxon>unclassified sequences</taxon>
        <taxon>metagenomes</taxon>
        <taxon>ecological metagenomes</taxon>
    </lineage>
</organism>
<proteinExistence type="predicted"/>
<dbReference type="InterPro" id="IPR046348">
    <property type="entry name" value="SIS_dom_sf"/>
</dbReference>
<reference evidence="2" key="1">
    <citation type="submission" date="2019-08" db="EMBL/GenBank/DDBJ databases">
        <authorList>
            <person name="Kucharzyk K."/>
            <person name="Murdoch R.W."/>
            <person name="Higgins S."/>
            <person name="Loffler F."/>
        </authorList>
    </citation>
    <scope>NUCLEOTIDE SEQUENCE</scope>
</reference>
<dbReference type="GO" id="GO:0003677">
    <property type="term" value="F:DNA binding"/>
    <property type="evidence" value="ECO:0007669"/>
    <property type="project" value="InterPro"/>
</dbReference>
<gene>
    <name evidence="2" type="primary">murR_10</name>
    <name evidence="2" type="ORF">SDC9_71551</name>
</gene>
<dbReference type="GO" id="GO:0097367">
    <property type="term" value="F:carbohydrate derivative binding"/>
    <property type="evidence" value="ECO:0007669"/>
    <property type="project" value="InterPro"/>
</dbReference>
<name>A0A644YAY0_9ZZZZ</name>
<dbReference type="EMBL" id="VSSQ01004405">
    <property type="protein sequence ID" value="MPM25061.1"/>
    <property type="molecule type" value="Genomic_DNA"/>
</dbReference>
<dbReference type="AlphaFoldDB" id="A0A644YAY0"/>
<evidence type="ECO:0000259" key="1">
    <source>
        <dbReference type="PROSITE" id="PS51071"/>
    </source>
</evidence>
<dbReference type="InterPro" id="IPR009057">
    <property type="entry name" value="Homeodomain-like_sf"/>
</dbReference>
<dbReference type="Gene3D" id="3.40.50.10490">
    <property type="entry name" value="Glucose-6-phosphate isomerase like protein, domain 1"/>
    <property type="match status" value="1"/>
</dbReference>
<dbReference type="SUPFAM" id="SSF53697">
    <property type="entry name" value="SIS domain"/>
    <property type="match status" value="1"/>
</dbReference>